<dbReference type="Proteomes" id="UP000700908">
    <property type="component" value="Unassembled WGS sequence"/>
</dbReference>
<comment type="cofactor">
    <cofactor evidence="17">
        <name>Co(2+)</name>
        <dbReference type="ChEBI" id="CHEBI:48828"/>
    </cofactor>
    <cofactor evidence="17">
        <name>Zn(2+)</name>
        <dbReference type="ChEBI" id="CHEBI:29105"/>
    </cofactor>
    <text evidence="17">Binds 1 divalent metal cation per subunit. Can use either Co(2+) or Zn(2+).</text>
</comment>
<evidence type="ECO:0000256" key="16">
    <source>
        <dbReference type="ARBA" id="ARBA00023285"/>
    </source>
</evidence>
<feature type="domain" description="3-dehydroquinate synthase C-terminal" evidence="19">
    <location>
        <begin position="181"/>
        <end position="323"/>
    </location>
</feature>
<evidence type="ECO:0000256" key="17">
    <source>
        <dbReference type="HAMAP-Rule" id="MF_00110"/>
    </source>
</evidence>
<evidence type="ECO:0000256" key="2">
    <source>
        <dbReference type="ARBA" id="ARBA00001911"/>
    </source>
</evidence>
<keyword evidence="15 17" id="KW-0456">Lyase</keyword>
<dbReference type="GO" id="GO:0003856">
    <property type="term" value="F:3-dehydroquinate synthase activity"/>
    <property type="evidence" value="ECO:0007669"/>
    <property type="project" value="UniProtKB-EC"/>
</dbReference>
<dbReference type="EMBL" id="JAIMFO010000007">
    <property type="protein sequence ID" value="MBY4798078.1"/>
    <property type="molecule type" value="Genomic_DNA"/>
</dbReference>
<evidence type="ECO:0000256" key="10">
    <source>
        <dbReference type="ARBA" id="ARBA00022723"/>
    </source>
</evidence>
<comment type="pathway">
    <text evidence="4 17">Metabolic intermediate biosynthesis; chorismate biosynthesis; chorismate from D-erythrose 4-phosphate and phosphoenolpyruvate: step 2/7.</text>
</comment>
<dbReference type="InterPro" id="IPR030960">
    <property type="entry name" value="DHQS/DOIS_N"/>
</dbReference>
<evidence type="ECO:0000259" key="19">
    <source>
        <dbReference type="Pfam" id="PF24621"/>
    </source>
</evidence>
<evidence type="ECO:0000256" key="8">
    <source>
        <dbReference type="ARBA" id="ARBA00022490"/>
    </source>
</evidence>
<dbReference type="InterPro" id="IPR056179">
    <property type="entry name" value="DHQS_C"/>
</dbReference>
<evidence type="ECO:0000256" key="3">
    <source>
        <dbReference type="ARBA" id="ARBA00004496"/>
    </source>
</evidence>
<dbReference type="HAMAP" id="MF_00110">
    <property type="entry name" value="DHQ_synthase"/>
    <property type="match status" value="1"/>
</dbReference>
<evidence type="ECO:0000313" key="21">
    <source>
        <dbReference type="Proteomes" id="UP000700908"/>
    </source>
</evidence>
<evidence type="ECO:0000256" key="12">
    <source>
        <dbReference type="ARBA" id="ARBA00022833"/>
    </source>
</evidence>
<keyword evidence="11 17" id="KW-0547">Nucleotide-binding</keyword>
<feature type="binding site" evidence="17">
    <location>
        <position position="142"/>
    </location>
    <ligand>
        <name>NAD(+)</name>
        <dbReference type="ChEBI" id="CHEBI:57540"/>
    </ligand>
</feature>
<comment type="caution">
    <text evidence="20">The sequence shown here is derived from an EMBL/GenBank/DDBJ whole genome shotgun (WGS) entry which is preliminary data.</text>
</comment>
<dbReference type="PIRSF" id="PIRSF001455">
    <property type="entry name" value="DHQ_synth"/>
    <property type="match status" value="1"/>
</dbReference>
<dbReference type="InterPro" id="IPR016037">
    <property type="entry name" value="DHQ_synth_AroB"/>
</dbReference>
<evidence type="ECO:0000256" key="11">
    <source>
        <dbReference type="ARBA" id="ARBA00022741"/>
    </source>
</evidence>
<dbReference type="Gene3D" id="3.40.50.1970">
    <property type="match status" value="1"/>
</dbReference>
<evidence type="ECO:0000256" key="14">
    <source>
        <dbReference type="ARBA" id="ARBA00023141"/>
    </source>
</evidence>
<comment type="subcellular location">
    <subcellularLocation>
        <location evidence="3 17">Cytoplasm</location>
    </subcellularLocation>
</comment>
<evidence type="ECO:0000313" key="20">
    <source>
        <dbReference type="EMBL" id="MBY4798078.1"/>
    </source>
</evidence>
<comment type="similarity">
    <text evidence="5 17">Belongs to the sugar phosphate cyclases superfamily. Dehydroquinate synthase family.</text>
</comment>
<evidence type="ECO:0000256" key="15">
    <source>
        <dbReference type="ARBA" id="ARBA00023239"/>
    </source>
</evidence>
<comment type="caution">
    <text evidence="17">Lacks conserved residue(s) required for the propagation of feature annotation.</text>
</comment>
<feature type="binding site" evidence="17">
    <location>
        <position position="265"/>
    </location>
    <ligand>
        <name>Zn(2+)</name>
        <dbReference type="ChEBI" id="CHEBI:29105"/>
    </ligand>
</feature>
<feature type="binding site" evidence="17">
    <location>
        <begin position="129"/>
        <end position="130"/>
    </location>
    <ligand>
        <name>NAD(+)</name>
        <dbReference type="ChEBI" id="CHEBI:57540"/>
    </ligand>
</feature>
<keyword evidence="10 17" id="KW-0479">Metal-binding</keyword>
<feature type="domain" description="3-dehydroquinate synthase N-terminal" evidence="18">
    <location>
        <begin position="68"/>
        <end position="178"/>
    </location>
</feature>
<dbReference type="Gene3D" id="1.20.1090.10">
    <property type="entry name" value="Dehydroquinate synthase-like - alpha domain"/>
    <property type="match status" value="1"/>
</dbReference>
<evidence type="ECO:0000256" key="4">
    <source>
        <dbReference type="ARBA" id="ARBA00004661"/>
    </source>
</evidence>
<comment type="cofactor">
    <cofactor evidence="2 17">
        <name>NAD(+)</name>
        <dbReference type="ChEBI" id="CHEBI:57540"/>
    </cofactor>
</comment>
<feature type="binding site" evidence="17">
    <location>
        <position position="151"/>
    </location>
    <ligand>
        <name>NAD(+)</name>
        <dbReference type="ChEBI" id="CHEBI:57540"/>
    </ligand>
</feature>
<keyword evidence="9 17" id="KW-0028">Amino-acid biosynthesis</keyword>
<sequence length="362" mass="37537">MYTVSVKASQAYEVHIGTGLLEQVGSVARTCAGGTKALIVTDSNVGPLYAGIVSASLEAADYACTTYTFLAGEAQKYASTYLDILDTLARSQLSRDDLVVAVGGGVTGDLAGFAAATYLRGINYIQVPTSLLAQVDSSVGGKCGIDLEQGKNLAGAFWQPRAVLADVGCLATLTPEVFSDGCGEIIKHAVLADPELFQLLHDIPLSLDVLHANIAGVAAVIARSIEIKRNIVEADEREAGARALLNLGHSIGHAIEHLEAYQRGHGSCVAAGMVAIARAAAASGACEEDVPTAIDQVSTAMGLDTSIAWGAEAIFKAALSDKKRHADTITLVIPHAIGTCALTTVALKDFYDIIASGIRKDA</sequence>
<keyword evidence="16 17" id="KW-0170">Cobalt</keyword>
<keyword evidence="12 17" id="KW-0862">Zinc</keyword>
<proteinExistence type="inferred from homology"/>
<accession>A0ABS7ML33</accession>
<dbReference type="EC" id="4.2.3.4" evidence="6 17"/>
<feature type="binding site" evidence="17">
    <location>
        <position position="184"/>
    </location>
    <ligand>
        <name>Zn(2+)</name>
        <dbReference type="ChEBI" id="CHEBI:29105"/>
    </ligand>
</feature>
<dbReference type="PANTHER" id="PTHR43622">
    <property type="entry name" value="3-DEHYDROQUINATE SYNTHASE"/>
    <property type="match status" value="1"/>
</dbReference>
<dbReference type="SUPFAM" id="SSF56796">
    <property type="entry name" value="Dehydroquinate synthase-like"/>
    <property type="match status" value="1"/>
</dbReference>
<dbReference type="Pfam" id="PF24621">
    <property type="entry name" value="DHQS_C"/>
    <property type="match status" value="1"/>
</dbReference>
<name>A0ABS7ML33_9ACTN</name>
<dbReference type="NCBIfam" id="TIGR01357">
    <property type="entry name" value="aroB"/>
    <property type="match status" value="1"/>
</dbReference>
<reference evidence="20 21" key="1">
    <citation type="submission" date="2021-08" db="EMBL/GenBank/DDBJ databases">
        <title>Collinsella faecalis sp. nov. isolated from swine faeces.</title>
        <authorList>
            <person name="Oh B.S."/>
            <person name="Lee J.H."/>
        </authorList>
    </citation>
    <scope>NUCLEOTIDE SEQUENCE [LARGE SCALE GENOMIC DNA]</scope>
    <source>
        <strain evidence="20 21">AGMB00827</strain>
    </source>
</reference>
<dbReference type="RefSeq" id="WP_222199782.1">
    <property type="nucleotide sequence ID" value="NZ_JAIMFO010000007.1"/>
</dbReference>
<dbReference type="InterPro" id="IPR030963">
    <property type="entry name" value="DHQ_synth_fam"/>
</dbReference>
<protein>
    <recommendedName>
        <fullName evidence="7 17">3-dehydroquinate synthase</fullName>
        <shortName evidence="17">DHQS</shortName>
        <ecNumber evidence="6 17">4.2.3.4</ecNumber>
    </recommendedName>
</protein>
<keyword evidence="14 17" id="KW-0057">Aromatic amino acid biosynthesis</keyword>
<evidence type="ECO:0000256" key="6">
    <source>
        <dbReference type="ARBA" id="ARBA00013031"/>
    </source>
</evidence>
<evidence type="ECO:0000256" key="7">
    <source>
        <dbReference type="ARBA" id="ARBA00017684"/>
    </source>
</evidence>
<evidence type="ECO:0000256" key="5">
    <source>
        <dbReference type="ARBA" id="ARBA00005412"/>
    </source>
</evidence>
<evidence type="ECO:0000259" key="18">
    <source>
        <dbReference type="Pfam" id="PF01761"/>
    </source>
</evidence>
<dbReference type="CDD" id="cd08195">
    <property type="entry name" value="DHQS"/>
    <property type="match status" value="1"/>
</dbReference>
<gene>
    <name evidence="17 20" type="primary">aroB</name>
    <name evidence="20" type="ORF">K6V98_06940</name>
</gene>
<dbReference type="InterPro" id="IPR050071">
    <property type="entry name" value="Dehydroquinate_synthase"/>
</dbReference>
<dbReference type="PANTHER" id="PTHR43622:SF7">
    <property type="entry name" value="3-DEHYDROQUINATE SYNTHASE, CHLOROPLASTIC"/>
    <property type="match status" value="1"/>
</dbReference>
<feature type="binding site" evidence="17">
    <location>
        <position position="249"/>
    </location>
    <ligand>
        <name>Zn(2+)</name>
        <dbReference type="ChEBI" id="CHEBI:29105"/>
    </ligand>
</feature>
<keyword evidence="13 17" id="KW-0520">NAD</keyword>
<keyword evidence="8 17" id="KW-0963">Cytoplasm</keyword>
<feature type="binding site" evidence="17">
    <location>
        <begin position="105"/>
        <end position="109"/>
    </location>
    <ligand>
        <name>NAD(+)</name>
        <dbReference type="ChEBI" id="CHEBI:57540"/>
    </ligand>
</feature>
<evidence type="ECO:0000256" key="1">
    <source>
        <dbReference type="ARBA" id="ARBA00001393"/>
    </source>
</evidence>
<keyword evidence="21" id="KW-1185">Reference proteome</keyword>
<organism evidence="20 21">
    <name type="scientific">Collinsella ureilytica</name>
    <dbReference type="NCBI Taxonomy" id="2869515"/>
    <lineage>
        <taxon>Bacteria</taxon>
        <taxon>Bacillati</taxon>
        <taxon>Actinomycetota</taxon>
        <taxon>Coriobacteriia</taxon>
        <taxon>Coriobacteriales</taxon>
        <taxon>Coriobacteriaceae</taxon>
        <taxon>Collinsella</taxon>
    </lineage>
</organism>
<evidence type="ECO:0000256" key="13">
    <source>
        <dbReference type="ARBA" id="ARBA00023027"/>
    </source>
</evidence>
<comment type="catalytic activity">
    <reaction evidence="1 17">
        <text>7-phospho-2-dehydro-3-deoxy-D-arabino-heptonate = 3-dehydroquinate + phosphate</text>
        <dbReference type="Rhea" id="RHEA:21968"/>
        <dbReference type="ChEBI" id="CHEBI:32364"/>
        <dbReference type="ChEBI" id="CHEBI:43474"/>
        <dbReference type="ChEBI" id="CHEBI:58394"/>
        <dbReference type="EC" id="4.2.3.4"/>
    </reaction>
</comment>
<evidence type="ECO:0000256" key="9">
    <source>
        <dbReference type="ARBA" id="ARBA00022605"/>
    </source>
</evidence>
<dbReference type="Pfam" id="PF01761">
    <property type="entry name" value="DHQ_synthase"/>
    <property type="match status" value="1"/>
</dbReference>
<feature type="binding site" evidence="17">
    <location>
        <begin position="169"/>
        <end position="172"/>
    </location>
    <ligand>
        <name>NAD(+)</name>
        <dbReference type="ChEBI" id="CHEBI:57540"/>
    </ligand>
</feature>
<comment type="function">
    <text evidence="17">Catalyzes the conversion of 3-deoxy-D-arabino-heptulosonate 7-phosphate (DAHP) to dehydroquinate (DHQ).</text>
</comment>